<feature type="non-terminal residue" evidence="2">
    <location>
        <position position="369"/>
    </location>
</feature>
<dbReference type="OrthoDB" id="5421971at2759"/>
<sequence>MAPLLEDPRIRQTWNQISQNAEQATESAAANIWTFQHNYINPCFASIADGFEQCTGQCFSDRDDRARRLRDRGRTRGRAELSFDFYDDWDEDDNAANRGLLGGWGNDELDRLLAGSGSHSGGSEGIDQQPRRKRGMSYGTRGTRKNLEPDPTVIPSTSALGFLGRLPFKLGGTLRYKPSAADLQEHPGALRAEARDDEEGEPLMPDEHSEDERGNQKGHKRTRSSTTSSGETSDSFRSRGDLYPSDGEDDAVPLSDEFAMVLERRMTVNADDRSSGKTGKGKRPAASRNISRNLSRTTQSSNSRPSLSGHRVSSGASIAHTPGFASPNMVETPSLTDLQQEEERVRHEEELEVERKRQAAVKLAVERGL</sequence>
<organism evidence="2 3">
    <name type="scientific">Hyaloscypha variabilis (strain UAMH 11265 / GT02V1 / F)</name>
    <name type="common">Meliniomyces variabilis</name>
    <dbReference type="NCBI Taxonomy" id="1149755"/>
    <lineage>
        <taxon>Eukaryota</taxon>
        <taxon>Fungi</taxon>
        <taxon>Dikarya</taxon>
        <taxon>Ascomycota</taxon>
        <taxon>Pezizomycotina</taxon>
        <taxon>Leotiomycetes</taxon>
        <taxon>Helotiales</taxon>
        <taxon>Hyaloscyphaceae</taxon>
        <taxon>Hyaloscypha</taxon>
        <taxon>Hyaloscypha variabilis</taxon>
    </lineage>
</organism>
<evidence type="ECO:0000313" key="2">
    <source>
        <dbReference type="EMBL" id="PMD34701.1"/>
    </source>
</evidence>
<feature type="compositionally biased region" description="Basic and acidic residues" evidence="1">
    <location>
        <begin position="205"/>
        <end position="215"/>
    </location>
</feature>
<feature type="region of interest" description="Disordered" evidence="1">
    <location>
        <begin position="112"/>
        <end position="152"/>
    </location>
</feature>
<dbReference type="Proteomes" id="UP000235786">
    <property type="component" value="Unassembled WGS sequence"/>
</dbReference>
<feature type="compositionally biased region" description="Basic and acidic residues" evidence="1">
    <location>
        <begin position="262"/>
        <end position="275"/>
    </location>
</feature>
<feature type="compositionally biased region" description="Low complexity" evidence="1">
    <location>
        <begin position="224"/>
        <end position="233"/>
    </location>
</feature>
<evidence type="ECO:0000313" key="3">
    <source>
        <dbReference type="Proteomes" id="UP000235786"/>
    </source>
</evidence>
<protein>
    <submittedName>
        <fullName evidence="2">Uncharacterized protein</fullName>
    </submittedName>
</protein>
<gene>
    <name evidence="2" type="ORF">L207DRAFT_390443</name>
</gene>
<accession>A0A2J6R854</accession>
<evidence type="ECO:0000256" key="1">
    <source>
        <dbReference type="SAM" id="MobiDB-lite"/>
    </source>
</evidence>
<proteinExistence type="predicted"/>
<reference evidence="2 3" key="1">
    <citation type="submission" date="2016-04" db="EMBL/GenBank/DDBJ databases">
        <title>A degradative enzymes factory behind the ericoid mycorrhizal symbiosis.</title>
        <authorList>
            <consortium name="DOE Joint Genome Institute"/>
            <person name="Martino E."/>
            <person name="Morin E."/>
            <person name="Grelet G."/>
            <person name="Kuo A."/>
            <person name="Kohler A."/>
            <person name="Daghino S."/>
            <person name="Barry K."/>
            <person name="Choi C."/>
            <person name="Cichocki N."/>
            <person name="Clum A."/>
            <person name="Copeland A."/>
            <person name="Hainaut M."/>
            <person name="Haridas S."/>
            <person name="Labutti K."/>
            <person name="Lindquist E."/>
            <person name="Lipzen A."/>
            <person name="Khouja H.-R."/>
            <person name="Murat C."/>
            <person name="Ohm R."/>
            <person name="Olson A."/>
            <person name="Spatafora J."/>
            <person name="Veneault-Fourrey C."/>
            <person name="Henrissat B."/>
            <person name="Grigoriev I."/>
            <person name="Martin F."/>
            <person name="Perotto S."/>
        </authorList>
    </citation>
    <scope>NUCLEOTIDE SEQUENCE [LARGE SCALE GENOMIC DNA]</scope>
    <source>
        <strain evidence="2 3">F</strain>
    </source>
</reference>
<keyword evidence="3" id="KW-1185">Reference proteome</keyword>
<feature type="compositionally biased region" description="Basic and acidic residues" evidence="1">
    <location>
        <begin position="341"/>
        <end position="352"/>
    </location>
</feature>
<dbReference type="AlphaFoldDB" id="A0A2J6R854"/>
<name>A0A2J6R854_HYAVF</name>
<feature type="region of interest" description="Disordered" evidence="1">
    <location>
        <begin position="194"/>
        <end position="352"/>
    </location>
</feature>
<dbReference type="EMBL" id="KZ613953">
    <property type="protein sequence ID" value="PMD34701.1"/>
    <property type="molecule type" value="Genomic_DNA"/>
</dbReference>
<feature type="compositionally biased region" description="Polar residues" evidence="1">
    <location>
        <begin position="288"/>
        <end position="306"/>
    </location>
</feature>